<dbReference type="AlphaFoldDB" id="A0A5S5MCJ1"/>
<dbReference type="OrthoDB" id="9785727at2"/>
<comment type="caution">
    <text evidence="2">The sequence shown here is derived from an EMBL/GenBank/DDBJ whole genome shotgun (WGS) entry which is preliminary data.</text>
</comment>
<evidence type="ECO:0000313" key="3">
    <source>
        <dbReference type="Proteomes" id="UP000321899"/>
    </source>
</evidence>
<dbReference type="InterPro" id="IPR004564">
    <property type="entry name" value="OM_lipoprot_carrier_LolA-like"/>
</dbReference>
<dbReference type="CDD" id="cd16325">
    <property type="entry name" value="LolA"/>
    <property type="match status" value="1"/>
</dbReference>
<proteinExistence type="predicted"/>
<evidence type="ECO:0000256" key="1">
    <source>
        <dbReference type="ARBA" id="ARBA00022729"/>
    </source>
</evidence>
<reference evidence="2 3" key="1">
    <citation type="submission" date="2019-06" db="EMBL/GenBank/DDBJ databases">
        <title>Desulfobotulus mexicanus sp. nov., a novel sulfate-reducing bacterium isolated from the sediment of an alkaline crater lake in Mexico.</title>
        <authorList>
            <person name="Hirschler-Rea A."/>
        </authorList>
    </citation>
    <scope>NUCLEOTIDE SEQUENCE [LARGE SCALE GENOMIC DNA]</scope>
    <source>
        <strain evidence="2 3">PAR22N</strain>
    </source>
</reference>
<dbReference type="Pfam" id="PF03548">
    <property type="entry name" value="LolA"/>
    <property type="match status" value="1"/>
</dbReference>
<dbReference type="PANTHER" id="PTHR35869">
    <property type="entry name" value="OUTER-MEMBRANE LIPOPROTEIN CARRIER PROTEIN"/>
    <property type="match status" value="1"/>
</dbReference>
<dbReference type="PANTHER" id="PTHR35869:SF1">
    <property type="entry name" value="OUTER-MEMBRANE LIPOPROTEIN CARRIER PROTEIN"/>
    <property type="match status" value="1"/>
</dbReference>
<keyword evidence="2" id="KW-0449">Lipoprotein</keyword>
<keyword evidence="1" id="KW-0732">Signal</keyword>
<name>A0A5S5MCJ1_9BACT</name>
<dbReference type="EMBL" id="VDMB01000029">
    <property type="protein sequence ID" value="TYT73446.1"/>
    <property type="molecule type" value="Genomic_DNA"/>
</dbReference>
<dbReference type="InterPro" id="IPR029046">
    <property type="entry name" value="LolA/LolB/LppX"/>
</dbReference>
<dbReference type="Gene3D" id="2.50.20.10">
    <property type="entry name" value="Lipoprotein localisation LolA/LolB/LppX"/>
    <property type="match status" value="1"/>
</dbReference>
<gene>
    <name evidence="2" type="ORF">FIM25_14970</name>
</gene>
<protein>
    <submittedName>
        <fullName evidence="2">Outer membrane lipoprotein carrier protein LolA</fullName>
    </submittedName>
</protein>
<accession>A0A5S5MCJ1</accession>
<keyword evidence="3" id="KW-1185">Reference proteome</keyword>
<dbReference type="Proteomes" id="UP000321899">
    <property type="component" value="Unassembled WGS sequence"/>
</dbReference>
<evidence type="ECO:0000313" key="2">
    <source>
        <dbReference type="EMBL" id="TYT73446.1"/>
    </source>
</evidence>
<dbReference type="SUPFAM" id="SSF89392">
    <property type="entry name" value="Prokaryotic lipoproteins and lipoprotein localization factors"/>
    <property type="match status" value="1"/>
</dbReference>
<sequence length="219" mass="24692">MTLNQETPMQGIILILLLSFLCYGQASAGDEVITAMENRYKDRCFSASFQQISVLSAMDISERADGRAVFSHPGRMRWEYETPEPRLIVTDGTTLWIYSPLEKEVLVGESEPYFGRGKGGRFLSDMASLREDFTHTRVSDPETDPVRLRLIPHQPEPGLTELFIEADNKTGQIVSIETLNAYGDVTRIRLFGEEGHNLCKDELFHFTPPPGTSEFKLGE</sequence>
<organism evidence="2 3">
    <name type="scientific">Desulfobotulus mexicanus</name>
    <dbReference type="NCBI Taxonomy" id="2586642"/>
    <lineage>
        <taxon>Bacteria</taxon>
        <taxon>Pseudomonadati</taxon>
        <taxon>Thermodesulfobacteriota</taxon>
        <taxon>Desulfobacteria</taxon>
        <taxon>Desulfobacterales</taxon>
        <taxon>Desulfobacteraceae</taxon>
        <taxon>Desulfobotulus</taxon>
    </lineage>
</organism>